<evidence type="ECO:0000313" key="1">
    <source>
        <dbReference type="EMBL" id="GGL18085.1"/>
    </source>
</evidence>
<gene>
    <name evidence="1" type="ORF">GCM10007964_70130</name>
</gene>
<accession>A0A917RPQ4</accession>
<dbReference type="AlphaFoldDB" id="A0A917RPQ4"/>
<sequence length="48" mass="5400">MNDELGIIDVPGYSFEELKSVPNERLRRALSRISEAPEVASFTFQSSL</sequence>
<keyword evidence="2" id="KW-1185">Reference proteome</keyword>
<reference evidence="1" key="1">
    <citation type="journal article" date="2014" name="Int. J. Syst. Evol. Microbiol.">
        <title>Complete genome sequence of Corynebacterium casei LMG S-19264T (=DSM 44701T), isolated from a smear-ripened cheese.</title>
        <authorList>
            <consortium name="US DOE Joint Genome Institute (JGI-PGF)"/>
            <person name="Walter F."/>
            <person name="Albersmeier A."/>
            <person name="Kalinowski J."/>
            <person name="Ruckert C."/>
        </authorList>
    </citation>
    <scope>NUCLEOTIDE SEQUENCE</scope>
    <source>
        <strain evidence="1">JCM 13064</strain>
    </source>
</reference>
<proteinExistence type="predicted"/>
<name>A0A917RPQ4_9ACTN</name>
<reference evidence="1" key="2">
    <citation type="submission" date="2020-09" db="EMBL/GenBank/DDBJ databases">
        <authorList>
            <person name="Sun Q."/>
            <person name="Ohkuma M."/>
        </authorList>
    </citation>
    <scope>NUCLEOTIDE SEQUENCE</scope>
    <source>
        <strain evidence="1">JCM 13064</strain>
    </source>
</reference>
<dbReference type="Proteomes" id="UP000645217">
    <property type="component" value="Unassembled WGS sequence"/>
</dbReference>
<evidence type="ECO:0000313" key="2">
    <source>
        <dbReference type="Proteomes" id="UP000645217"/>
    </source>
</evidence>
<comment type="caution">
    <text evidence="1">The sequence shown here is derived from an EMBL/GenBank/DDBJ whole genome shotgun (WGS) entry which is preliminary data.</text>
</comment>
<organism evidence="1 2">
    <name type="scientific">Sphaerisporangium melleum</name>
    <dbReference type="NCBI Taxonomy" id="321316"/>
    <lineage>
        <taxon>Bacteria</taxon>
        <taxon>Bacillati</taxon>
        <taxon>Actinomycetota</taxon>
        <taxon>Actinomycetes</taxon>
        <taxon>Streptosporangiales</taxon>
        <taxon>Streptosporangiaceae</taxon>
        <taxon>Sphaerisporangium</taxon>
    </lineage>
</organism>
<dbReference type="EMBL" id="BMNT01000059">
    <property type="protein sequence ID" value="GGL18085.1"/>
    <property type="molecule type" value="Genomic_DNA"/>
</dbReference>
<protein>
    <submittedName>
        <fullName evidence="1">Uncharacterized protein</fullName>
    </submittedName>
</protein>